<protein>
    <submittedName>
        <fullName evidence="2">Uncharacterized protein</fullName>
    </submittedName>
</protein>
<evidence type="ECO:0000256" key="1">
    <source>
        <dbReference type="SAM" id="SignalP"/>
    </source>
</evidence>
<feature type="signal peptide" evidence="1">
    <location>
        <begin position="1"/>
        <end position="22"/>
    </location>
</feature>
<proteinExistence type="predicted"/>
<gene>
    <name evidence="2" type="ORF">KC19_1G129000</name>
</gene>
<keyword evidence="1" id="KW-0732">Signal</keyword>
<accession>A0A8T0J5G2</accession>
<name>A0A8T0J5G2_CERPU</name>
<dbReference type="Proteomes" id="UP000822688">
    <property type="component" value="Chromosome 1"/>
</dbReference>
<organism evidence="2 3">
    <name type="scientific">Ceratodon purpureus</name>
    <name type="common">Fire moss</name>
    <name type="synonym">Dicranum purpureum</name>
    <dbReference type="NCBI Taxonomy" id="3225"/>
    <lineage>
        <taxon>Eukaryota</taxon>
        <taxon>Viridiplantae</taxon>
        <taxon>Streptophyta</taxon>
        <taxon>Embryophyta</taxon>
        <taxon>Bryophyta</taxon>
        <taxon>Bryophytina</taxon>
        <taxon>Bryopsida</taxon>
        <taxon>Dicranidae</taxon>
        <taxon>Pseudoditrichales</taxon>
        <taxon>Ditrichaceae</taxon>
        <taxon>Ceratodon</taxon>
    </lineage>
</organism>
<sequence>MKQSSLHLAILAALVCTFSCKGTNTWASRMLSSFRTPCPATVPRSPLFAP</sequence>
<evidence type="ECO:0000313" key="3">
    <source>
        <dbReference type="Proteomes" id="UP000822688"/>
    </source>
</evidence>
<reference evidence="2" key="1">
    <citation type="submission" date="2020-06" db="EMBL/GenBank/DDBJ databases">
        <title>WGS assembly of Ceratodon purpureus strain R40.</title>
        <authorList>
            <person name="Carey S.B."/>
            <person name="Jenkins J."/>
            <person name="Shu S."/>
            <person name="Lovell J.T."/>
            <person name="Sreedasyam A."/>
            <person name="Maumus F."/>
            <person name="Tiley G.P."/>
            <person name="Fernandez-Pozo N."/>
            <person name="Barry K."/>
            <person name="Chen C."/>
            <person name="Wang M."/>
            <person name="Lipzen A."/>
            <person name="Daum C."/>
            <person name="Saski C.A."/>
            <person name="Payton A.C."/>
            <person name="Mcbreen J.C."/>
            <person name="Conrad R.E."/>
            <person name="Kollar L.M."/>
            <person name="Olsson S."/>
            <person name="Huttunen S."/>
            <person name="Landis J.B."/>
            <person name="Wickett N.J."/>
            <person name="Johnson M.G."/>
            <person name="Rensing S.A."/>
            <person name="Grimwood J."/>
            <person name="Schmutz J."/>
            <person name="Mcdaniel S.F."/>
        </authorList>
    </citation>
    <scope>NUCLEOTIDE SEQUENCE</scope>
    <source>
        <strain evidence="2">R40</strain>
    </source>
</reference>
<feature type="chain" id="PRO_5035811197" evidence="1">
    <location>
        <begin position="23"/>
        <end position="50"/>
    </location>
</feature>
<dbReference type="AlphaFoldDB" id="A0A8T0J5G2"/>
<dbReference type="EMBL" id="CM026421">
    <property type="protein sequence ID" value="KAG0590817.1"/>
    <property type="molecule type" value="Genomic_DNA"/>
</dbReference>
<keyword evidence="3" id="KW-1185">Reference proteome</keyword>
<comment type="caution">
    <text evidence="2">The sequence shown here is derived from an EMBL/GenBank/DDBJ whole genome shotgun (WGS) entry which is preliminary data.</text>
</comment>
<evidence type="ECO:0000313" key="2">
    <source>
        <dbReference type="EMBL" id="KAG0590817.1"/>
    </source>
</evidence>